<name>A0A7J8XZ06_GOSAI</name>
<feature type="non-terminal residue" evidence="1">
    <location>
        <position position="1"/>
    </location>
</feature>
<keyword evidence="2" id="KW-1185">Reference proteome</keyword>
<dbReference type="Proteomes" id="UP000593577">
    <property type="component" value="Unassembled WGS sequence"/>
</dbReference>
<dbReference type="InterPro" id="IPR036457">
    <property type="entry name" value="PPM-type-like_dom_sf"/>
</dbReference>
<gene>
    <name evidence="1" type="ORF">Goari_010113</name>
</gene>
<proteinExistence type="predicted"/>
<feature type="non-terminal residue" evidence="1">
    <location>
        <position position="114"/>
    </location>
</feature>
<dbReference type="EMBL" id="JABFAA010000009">
    <property type="protein sequence ID" value="MBA0692561.1"/>
    <property type="molecule type" value="Genomic_DNA"/>
</dbReference>
<dbReference type="Gene3D" id="3.60.40.10">
    <property type="entry name" value="PPM-type phosphatase domain"/>
    <property type="match status" value="1"/>
</dbReference>
<evidence type="ECO:0000313" key="1">
    <source>
        <dbReference type="EMBL" id="MBA0692561.1"/>
    </source>
</evidence>
<protein>
    <submittedName>
        <fullName evidence="1">Uncharacterized protein</fullName>
    </submittedName>
</protein>
<organism evidence="1 2">
    <name type="scientific">Gossypium aridum</name>
    <name type="common">American cotton</name>
    <name type="synonym">Erioxylum aridum</name>
    <dbReference type="NCBI Taxonomy" id="34290"/>
    <lineage>
        <taxon>Eukaryota</taxon>
        <taxon>Viridiplantae</taxon>
        <taxon>Streptophyta</taxon>
        <taxon>Embryophyta</taxon>
        <taxon>Tracheophyta</taxon>
        <taxon>Spermatophyta</taxon>
        <taxon>Magnoliopsida</taxon>
        <taxon>eudicotyledons</taxon>
        <taxon>Gunneridae</taxon>
        <taxon>Pentapetalae</taxon>
        <taxon>rosids</taxon>
        <taxon>malvids</taxon>
        <taxon>Malvales</taxon>
        <taxon>Malvaceae</taxon>
        <taxon>Malvoideae</taxon>
        <taxon>Gossypium</taxon>
    </lineage>
</organism>
<reference evidence="1 2" key="1">
    <citation type="journal article" date="2019" name="Genome Biol. Evol.">
        <title>Insights into the evolution of the New World diploid cottons (Gossypium, subgenus Houzingenia) based on genome sequencing.</title>
        <authorList>
            <person name="Grover C.E."/>
            <person name="Arick M.A. 2nd"/>
            <person name="Thrash A."/>
            <person name="Conover J.L."/>
            <person name="Sanders W.S."/>
            <person name="Peterson D.G."/>
            <person name="Frelichowski J.E."/>
            <person name="Scheffler J.A."/>
            <person name="Scheffler B.E."/>
            <person name="Wendel J.F."/>
        </authorList>
    </citation>
    <scope>NUCLEOTIDE SEQUENCE [LARGE SCALE GENOMIC DNA]</scope>
    <source>
        <strain evidence="1">185</strain>
        <tissue evidence="1">Leaf</tissue>
    </source>
</reference>
<dbReference type="SUPFAM" id="SSF81606">
    <property type="entry name" value="PP2C-like"/>
    <property type="match status" value="1"/>
</dbReference>
<dbReference type="AlphaFoldDB" id="A0A7J8XZ06"/>
<accession>A0A7J8XZ06</accession>
<sequence length="114" mass="12739">LGEGCSYSGSGKGKSHEDSTARVRFFAIYDGNLGDIISSYLQKHVFFDMLKEEEFWVDPFSAISKAFEKTDKIIFSQSSYLAHGGQAIQMTAYHDPTLNEATLRIEVDSSQICQ</sequence>
<comment type="caution">
    <text evidence="1">The sequence shown here is derived from an EMBL/GenBank/DDBJ whole genome shotgun (WGS) entry which is preliminary data.</text>
</comment>
<evidence type="ECO:0000313" key="2">
    <source>
        <dbReference type="Proteomes" id="UP000593577"/>
    </source>
</evidence>